<organism evidence="3 4">
    <name type="scientific">Alistipes timonensis JC136</name>
    <dbReference type="NCBI Taxonomy" id="1033731"/>
    <lineage>
        <taxon>Bacteria</taxon>
        <taxon>Pseudomonadati</taxon>
        <taxon>Bacteroidota</taxon>
        <taxon>Bacteroidia</taxon>
        <taxon>Bacteroidales</taxon>
        <taxon>Rikenellaceae</taxon>
        <taxon>Alistipes</taxon>
    </lineage>
</organism>
<dbReference type="EMBL" id="FNRI01000009">
    <property type="protein sequence ID" value="SEA92230.1"/>
    <property type="molecule type" value="Genomic_DNA"/>
</dbReference>
<feature type="chain" id="PRO_5010270984" evidence="1">
    <location>
        <begin position="20"/>
        <end position="575"/>
    </location>
</feature>
<dbReference type="PANTHER" id="PTHR21666">
    <property type="entry name" value="PEPTIDASE-RELATED"/>
    <property type="match status" value="1"/>
</dbReference>
<dbReference type="SUPFAM" id="SSF51261">
    <property type="entry name" value="Duplicated hybrid motif"/>
    <property type="match status" value="1"/>
</dbReference>
<dbReference type="RefSeq" id="WP_010265859.1">
    <property type="nucleotide sequence ID" value="NZ_CAEG01000017.1"/>
</dbReference>
<dbReference type="PANTHER" id="PTHR21666:SF270">
    <property type="entry name" value="MUREIN HYDROLASE ACTIVATOR ENVC"/>
    <property type="match status" value="1"/>
</dbReference>
<dbReference type="CDD" id="cd12797">
    <property type="entry name" value="M23_peptidase"/>
    <property type="match status" value="1"/>
</dbReference>
<dbReference type="InterPro" id="IPR050570">
    <property type="entry name" value="Cell_wall_metabolism_enzyme"/>
</dbReference>
<proteinExistence type="predicted"/>
<keyword evidence="4" id="KW-1185">Reference proteome</keyword>
<accession>A0A1H4F5N0</accession>
<dbReference type="Pfam" id="PF01551">
    <property type="entry name" value="Peptidase_M23"/>
    <property type="match status" value="1"/>
</dbReference>
<evidence type="ECO:0000313" key="3">
    <source>
        <dbReference type="EMBL" id="SEA92230.1"/>
    </source>
</evidence>
<dbReference type="GO" id="GO:0004222">
    <property type="term" value="F:metalloendopeptidase activity"/>
    <property type="evidence" value="ECO:0007669"/>
    <property type="project" value="TreeGrafter"/>
</dbReference>
<gene>
    <name evidence="3" type="ORF">SAMN05444145_10955</name>
</gene>
<reference evidence="3 4" key="1">
    <citation type="submission" date="2016-10" db="EMBL/GenBank/DDBJ databases">
        <authorList>
            <person name="de Groot N.N."/>
        </authorList>
    </citation>
    <scope>NUCLEOTIDE SEQUENCE [LARGE SCALE GENOMIC DNA]</scope>
    <source>
        <strain evidence="3 4">DSM 25383</strain>
    </source>
</reference>
<dbReference type="Proteomes" id="UP000183253">
    <property type="component" value="Unassembled WGS sequence"/>
</dbReference>
<dbReference type="AlphaFoldDB" id="A0A1H4F5N0"/>
<dbReference type="InterPro" id="IPR011055">
    <property type="entry name" value="Dup_hybrid_motif"/>
</dbReference>
<protein>
    <submittedName>
        <fullName evidence="3">Peptidase family M23</fullName>
    </submittedName>
</protein>
<sequence length="575" mass="64115">MRRFLTVLLFAAIGPGAQAQRLDPGDYIYPIRDVARLYAANFGEMRPAHFHAGVDIKTDGAEGKPLVAVADGYVSRVSLTAGGYGRAVYLTLRNGTTAVYGHLQRFRDDIEEHVRQERTARRANSVNLWFGPEAWPVKQGDVIGFSGNSGSSMGPHLHFEIRDTPTQRLYNIVREGVIRPEDNLPPRIMRLHYVEVDTLQGVPVRSRMESYAVVREAEGRYRLTREEPVGVGRKGYFVAEVTDRRNGVHNTFGIWRITASVDGVPYFEYRMDGFTHDLSRCCDAVSCYPLQLDSRNEAIRLARLAGSPDCFYPTMEEHGVVRTDEGQLRRIRIEAEDDCGNRSALEFTVRGRSESFRAEADTAAVAIYPDRTSLVQVGREARASIPEGALYEPIFVKPERREAPQADSGVVVLSPAYRFLNPDTPLRHPAAVTIRTRVPRPLQLQTVLAVRNRKGRLSSIGGSYANGAVTATTYATGDLAVVADTLPPSIRPLFAEGADLSKSESLRFRVADNFSGIASWTLRIDGEWVPCDRFPMKGTLVHFFGNPAQRRKHEVQLSVRDGCGNTAHFKGIFYR</sequence>
<evidence type="ECO:0000256" key="1">
    <source>
        <dbReference type="SAM" id="SignalP"/>
    </source>
</evidence>
<dbReference type="OrthoDB" id="9810477at2"/>
<evidence type="ECO:0000313" key="4">
    <source>
        <dbReference type="Proteomes" id="UP000183253"/>
    </source>
</evidence>
<name>A0A1H4F5N0_9BACT</name>
<dbReference type="Gene3D" id="2.70.70.10">
    <property type="entry name" value="Glucose Permease (Domain IIA)"/>
    <property type="match status" value="1"/>
</dbReference>
<feature type="domain" description="M23ase beta-sheet core" evidence="2">
    <location>
        <begin position="50"/>
        <end position="116"/>
    </location>
</feature>
<dbReference type="STRING" id="1033731.SAMN05444145_10955"/>
<keyword evidence="1" id="KW-0732">Signal</keyword>
<feature type="signal peptide" evidence="1">
    <location>
        <begin position="1"/>
        <end position="19"/>
    </location>
</feature>
<dbReference type="InterPro" id="IPR016047">
    <property type="entry name" value="M23ase_b-sheet_dom"/>
</dbReference>
<evidence type="ECO:0000259" key="2">
    <source>
        <dbReference type="Pfam" id="PF01551"/>
    </source>
</evidence>